<accession>A0A849A6V7</accession>
<dbReference type="SUPFAM" id="SSF53756">
    <property type="entry name" value="UDP-Glycosyltransferase/glycogen phosphorylase"/>
    <property type="match status" value="1"/>
</dbReference>
<name>A0A849A6V7_9ACTN</name>
<evidence type="ECO:0000313" key="1">
    <source>
        <dbReference type="EMBL" id="NNG36289.1"/>
    </source>
</evidence>
<comment type="caution">
    <text evidence="1">The sequence shown here is derived from an EMBL/GenBank/DDBJ whole genome shotgun (WGS) entry which is preliminary data.</text>
</comment>
<dbReference type="GO" id="GO:0016757">
    <property type="term" value="F:glycosyltransferase activity"/>
    <property type="evidence" value="ECO:0007669"/>
    <property type="project" value="TreeGrafter"/>
</dbReference>
<dbReference type="RefSeq" id="WP_171199949.1">
    <property type="nucleotide sequence ID" value="NZ_JABEND010000005.1"/>
</dbReference>
<organism evidence="1 2">
    <name type="scientific">Nakamurella aerolata</name>
    <dbReference type="NCBI Taxonomy" id="1656892"/>
    <lineage>
        <taxon>Bacteria</taxon>
        <taxon>Bacillati</taxon>
        <taxon>Actinomycetota</taxon>
        <taxon>Actinomycetes</taxon>
        <taxon>Nakamurellales</taxon>
        <taxon>Nakamurellaceae</taxon>
        <taxon>Nakamurella</taxon>
    </lineage>
</organism>
<keyword evidence="1" id="KW-0808">Transferase</keyword>
<dbReference type="PANTHER" id="PTHR12526:SF635">
    <property type="entry name" value="GLYCOSYL TRANSFERASE GROUP 1"/>
    <property type="match status" value="1"/>
</dbReference>
<proteinExistence type="predicted"/>
<protein>
    <submittedName>
        <fullName evidence="1">Glycosyltransferase family 4 protein</fullName>
    </submittedName>
</protein>
<dbReference type="CDD" id="cd03801">
    <property type="entry name" value="GT4_PimA-like"/>
    <property type="match status" value="1"/>
</dbReference>
<gene>
    <name evidence="1" type="ORF">HKD39_11295</name>
</gene>
<evidence type="ECO:0000313" key="2">
    <source>
        <dbReference type="Proteomes" id="UP000562984"/>
    </source>
</evidence>
<reference evidence="1 2" key="1">
    <citation type="submission" date="2020-05" db="EMBL/GenBank/DDBJ databases">
        <title>Nakamurella sp. DB0629 isolated from air conditioner.</title>
        <authorList>
            <person name="Kim D.H."/>
            <person name="Kim D.-U."/>
        </authorList>
    </citation>
    <scope>NUCLEOTIDE SEQUENCE [LARGE SCALE GENOMIC DNA]</scope>
    <source>
        <strain evidence="1 2">DB0629</strain>
    </source>
</reference>
<dbReference type="Pfam" id="PF13692">
    <property type="entry name" value="Glyco_trans_1_4"/>
    <property type="match status" value="1"/>
</dbReference>
<dbReference type="Proteomes" id="UP000562984">
    <property type="component" value="Unassembled WGS sequence"/>
</dbReference>
<sequence>MQATTTKPQRILVVTDDAVGSTMAGPAIRAWNIAKVLADAGHDVRLASTLRAEGSSPDFAICDGSPEFLPGLARGMDVIVTQGFTLKYRPWLADMGAKMVVDLYDPIHLETLEGEGDDGVDIHQSRVDNCLDALQVQMLAGDFFLCASPAQRQLWLGHLSALGRINVRTYAQDSSLEKLIAIAPFGISETPPQPLLPDGRHAIKGTVAGIEPDDTLLLWAGGVYNWFDPVTLVRAVAALAPEHPRLKLMFMGTKHPSLDDLSTTVLRQAVATAEQLGLLASRVFFREGWVPYEQRGAYLSDADIGVSTHFLHAETAFSFRTRMLDYLWAGLPMVGTEGDEFARLIAADGLGAVVPATDVPALTAALRRLLDDPAALAAAAEQVRRLAPDYYWRKALAPLVEYCADPYFAADRGHPSGVMGTAQRLGAGIDKRTAHLQEYLRVNGAGMLLRRAPRLAARRVAAIGRRLGGS</sequence>
<dbReference type="PANTHER" id="PTHR12526">
    <property type="entry name" value="GLYCOSYLTRANSFERASE"/>
    <property type="match status" value="1"/>
</dbReference>
<dbReference type="AlphaFoldDB" id="A0A849A6V7"/>
<dbReference type="EMBL" id="JABEND010000005">
    <property type="protein sequence ID" value="NNG36289.1"/>
    <property type="molecule type" value="Genomic_DNA"/>
</dbReference>
<dbReference type="Gene3D" id="3.40.50.2000">
    <property type="entry name" value="Glycogen Phosphorylase B"/>
    <property type="match status" value="1"/>
</dbReference>
<keyword evidence="2" id="KW-1185">Reference proteome</keyword>